<accession>A0ABX1FQ97</accession>
<organism evidence="1 2">
    <name type="scientific">Lentzea indica</name>
    <dbReference type="NCBI Taxonomy" id="2604800"/>
    <lineage>
        <taxon>Bacteria</taxon>
        <taxon>Bacillati</taxon>
        <taxon>Actinomycetota</taxon>
        <taxon>Actinomycetes</taxon>
        <taxon>Pseudonocardiales</taxon>
        <taxon>Pseudonocardiaceae</taxon>
        <taxon>Lentzea</taxon>
    </lineage>
</organism>
<dbReference type="Proteomes" id="UP001515943">
    <property type="component" value="Unassembled WGS sequence"/>
</dbReference>
<gene>
    <name evidence="1" type="ORF">FXN61_29420</name>
</gene>
<dbReference type="RefSeq" id="WP_167977350.1">
    <property type="nucleotide sequence ID" value="NZ_VSRL01000132.1"/>
</dbReference>
<evidence type="ECO:0000313" key="1">
    <source>
        <dbReference type="EMBL" id="NKE60688.1"/>
    </source>
</evidence>
<proteinExistence type="predicted"/>
<name>A0ABX1FQ97_9PSEU</name>
<reference evidence="1 2" key="1">
    <citation type="submission" date="2019-08" db="EMBL/GenBank/DDBJ databases">
        <title>Lentzea from Indian Himalayas.</title>
        <authorList>
            <person name="Mandal S."/>
            <person name="Mallick Gupta A."/>
            <person name="Maiti P.K."/>
            <person name="Sarkar J."/>
            <person name="Mandal S."/>
        </authorList>
    </citation>
    <scope>NUCLEOTIDE SEQUENCE [LARGE SCALE GENOMIC DNA]</scope>
    <source>
        <strain evidence="1 2">PSKA42</strain>
    </source>
</reference>
<protein>
    <submittedName>
        <fullName evidence="1">Uncharacterized protein</fullName>
    </submittedName>
</protein>
<sequence>MAVDAGRCEGIDGACRERLAHVRRLDTGSERRVGCYASDHAQSALAVEEEIIVLVTAWSNGRPLGSGAGYGLRISAADRDEFFEPCWDSVEIELGPADAVTVSLSKSFWRTCTELRSAAVGRWLMTLGLAPWPKGAPPRLELVRLRGGRFRLIAPS</sequence>
<evidence type="ECO:0000313" key="2">
    <source>
        <dbReference type="Proteomes" id="UP001515943"/>
    </source>
</evidence>
<keyword evidence="2" id="KW-1185">Reference proteome</keyword>
<comment type="caution">
    <text evidence="1">The sequence shown here is derived from an EMBL/GenBank/DDBJ whole genome shotgun (WGS) entry which is preliminary data.</text>
</comment>
<dbReference type="EMBL" id="VSRL01000132">
    <property type="protein sequence ID" value="NKE60688.1"/>
    <property type="molecule type" value="Genomic_DNA"/>
</dbReference>